<dbReference type="EMBL" id="CP009694">
    <property type="protein sequence ID" value="AJI59143.1"/>
    <property type="molecule type" value="Genomic_DNA"/>
</dbReference>
<evidence type="ECO:0000313" key="7">
    <source>
        <dbReference type="Proteomes" id="UP000031874"/>
    </source>
</evidence>
<dbReference type="PANTHER" id="PTHR43521:SF1">
    <property type="entry name" value="ALPHA-AMINOADIPIC SEMIALDEHYDE DEHYDROGENASE"/>
    <property type="match status" value="1"/>
</dbReference>
<accession>A0AAI8BHG9</accession>
<evidence type="ECO:0000313" key="6">
    <source>
        <dbReference type="Proteomes" id="UP000001944"/>
    </source>
</evidence>
<dbReference type="AlphaFoldDB" id="A0AAI8BHG9"/>
<reference evidence="5 6" key="1">
    <citation type="submission" date="2006-02" db="EMBL/GenBank/DDBJ databases">
        <authorList>
            <consortium name="Microbial Genomics Group"/>
            <consortium name="Lawrence Livermore National Laboratory"/>
            <consortium name="and the Genome Analysis Group"/>
            <consortium name="Oak Ridge National Laboratory"/>
            <person name="Larimer F.W."/>
        </authorList>
    </citation>
    <scope>NUCLEOTIDE SEQUENCE [LARGE SCALE GENOMIC DNA]</scope>
    <source>
        <strain evidence="5 6">LVS</strain>
    </source>
</reference>
<dbReference type="SUPFAM" id="SSF53720">
    <property type="entry name" value="ALDH-like"/>
    <property type="match status" value="1"/>
</dbReference>
<keyword evidence="1" id="KW-0560">Oxidoreductase</keyword>
<dbReference type="Proteomes" id="UP000001944">
    <property type="component" value="Chromosome"/>
</dbReference>
<reference evidence="6" key="2">
    <citation type="submission" date="2006-03" db="EMBL/GenBank/DDBJ databases">
        <title>Complete genome sequence of Francisella tularensis LVS (Live Vaccine Strain).</title>
        <authorList>
            <person name="Chain P."/>
            <person name="Larimer F."/>
            <person name="Land M."/>
            <person name="Stilwagen S."/>
            <person name="Larsson P."/>
            <person name="Bearden S."/>
            <person name="Chu M."/>
            <person name="Oyston P."/>
            <person name="Forsman M."/>
            <person name="Andersson S."/>
            <person name="Lindler L."/>
            <person name="Titball R."/>
            <person name="Garcia E."/>
        </authorList>
    </citation>
    <scope>NUCLEOTIDE SEQUENCE [LARGE SCALE GENOMIC DNA]</scope>
    <source>
        <strain evidence="6">LVS</strain>
    </source>
</reference>
<protein>
    <submittedName>
        <fullName evidence="4 5">Aldehyde dehydrogenase</fullName>
    </submittedName>
</protein>
<gene>
    <name evidence="5" type="ordered locus">FTL_1009</name>
    <name evidence="4" type="ORF">AW21_1910</name>
</gene>
<evidence type="ECO:0000313" key="4">
    <source>
        <dbReference type="EMBL" id="AJI59143.1"/>
    </source>
</evidence>
<dbReference type="EMBL" id="AM233362">
    <property type="protein sequence ID" value="CAJ79448.1"/>
    <property type="molecule type" value="Genomic_DNA"/>
</dbReference>
<evidence type="ECO:0000259" key="3">
    <source>
        <dbReference type="Pfam" id="PF00171"/>
    </source>
</evidence>
<dbReference type="InterPro" id="IPR016162">
    <property type="entry name" value="Ald_DH_N"/>
</dbReference>
<dbReference type="GO" id="GO:0004029">
    <property type="term" value="F:aldehyde dehydrogenase (NAD+) activity"/>
    <property type="evidence" value="ECO:0007669"/>
    <property type="project" value="InterPro"/>
</dbReference>
<keyword evidence="2" id="KW-0520">NAD</keyword>
<evidence type="ECO:0000313" key="5">
    <source>
        <dbReference type="EMBL" id="CAJ79448.1"/>
    </source>
</evidence>
<sequence length="153" mass="17188">MSILKELDLGLQAYITNDTNNVIETLNPATGELLAKVRNQSVTTVQEAIVKATEVAKQWRQVPAPKRGELVRLIGEELHRNKDHLGSLVSLEMGKSKQEGDGEVQEMIDMADFAVGQSRMLYGMMMNSERHNHRMYEQWHPLGVVGVISAFNK</sequence>
<dbReference type="InterPro" id="IPR016161">
    <property type="entry name" value="Ald_DH/histidinol_DH"/>
</dbReference>
<organism evidence="4 7">
    <name type="scientific">Francisella tularensis subsp. holarctica (strain LVS)</name>
    <dbReference type="NCBI Taxonomy" id="376619"/>
    <lineage>
        <taxon>Bacteria</taxon>
        <taxon>Pseudomonadati</taxon>
        <taxon>Pseudomonadota</taxon>
        <taxon>Gammaproteobacteria</taxon>
        <taxon>Thiotrichales</taxon>
        <taxon>Francisellaceae</taxon>
        <taxon>Francisella</taxon>
    </lineage>
</organism>
<evidence type="ECO:0000256" key="1">
    <source>
        <dbReference type="ARBA" id="ARBA00023002"/>
    </source>
</evidence>
<dbReference type="PANTHER" id="PTHR43521">
    <property type="entry name" value="ALPHA-AMINOADIPIC SEMIALDEHYDE DEHYDROGENASE"/>
    <property type="match status" value="1"/>
</dbReference>
<proteinExistence type="predicted"/>
<dbReference type="Proteomes" id="UP000031874">
    <property type="component" value="Chromosome"/>
</dbReference>
<feature type="domain" description="Aldehyde dehydrogenase" evidence="3">
    <location>
        <begin position="16"/>
        <end position="152"/>
    </location>
</feature>
<evidence type="ECO:0000256" key="2">
    <source>
        <dbReference type="ARBA" id="ARBA00023027"/>
    </source>
</evidence>
<dbReference type="Gene3D" id="3.40.605.10">
    <property type="entry name" value="Aldehyde Dehydrogenase, Chain A, domain 1"/>
    <property type="match status" value="1"/>
</dbReference>
<dbReference type="Pfam" id="PF00171">
    <property type="entry name" value="Aldedh"/>
    <property type="match status" value="1"/>
</dbReference>
<dbReference type="KEGG" id="ftl:FTL_1009"/>
<reference evidence="5" key="4">
    <citation type="submission" date="2015-02" db="EMBL/GenBank/DDBJ databases">
        <title>Complete genome sequence of Francisella tularensis LVS (Live Vaccine Strain).</title>
        <authorList>
            <person name="Chain P."/>
            <person name="Larimer F."/>
            <person name="Land M."/>
            <person name="Stilwagen S."/>
            <person name="Larsson P."/>
            <person name="Bearden S."/>
            <person name="Chu M."/>
            <person name="Oyston P."/>
            <person name="Forsman M."/>
            <person name="Andersson S."/>
            <person name="Lindler L."/>
            <person name="Titball R."/>
            <person name="Garcia E."/>
        </authorList>
    </citation>
    <scope>NUCLEOTIDE SEQUENCE</scope>
    <source>
        <strain evidence="5">LVS</strain>
    </source>
</reference>
<dbReference type="InterPro" id="IPR015590">
    <property type="entry name" value="Aldehyde_DH_dom"/>
</dbReference>
<reference evidence="4 7" key="3">
    <citation type="journal article" date="2015" name="Genome Announc.">
        <title>Genome sequencing of 18 francisella strains to aid in assay development and testing.</title>
        <authorList>
            <person name="Johnson S.L."/>
            <person name="Daligault H.E."/>
            <person name="Davenport K.W."/>
            <person name="Coyne S.R."/>
            <person name="Frey K.G."/>
            <person name="Koroleva G.I."/>
            <person name="Broomall S.M."/>
            <person name="Bishop-Lilly K.A."/>
            <person name="Bruce D.C."/>
            <person name="Chertkov O."/>
            <person name="Freitas T."/>
            <person name="Jaissle J."/>
            <person name="Ladner J.T."/>
            <person name="Rosenzweig C.N."/>
            <person name="Gibbons H.S."/>
            <person name="Palacios G.F."/>
            <person name="Redden C.L."/>
            <person name="Xu Y."/>
            <person name="Minogue T.D."/>
            <person name="Chain P.S."/>
        </authorList>
    </citation>
    <scope>NUCLEOTIDE SEQUENCE [LARGE SCALE GENOMIC DNA]</scope>
    <source>
        <strain evidence="4 7">LVS</strain>
    </source>
</reference>
<name>A0AAI8BHG9_FRATH</name>
<dbReference type="InterPro" id="IPR044638">
    <property type="entry name" value="ALDH7A1-like"/>
</dbReference>